<comment type="subcellular location">
    <subcellularLocation>
        <location evidence="1">Membrane</location>
        <topology evidence="1">Multi-pass membrane protein</topology>
    </subcellularLocation>
</comment>
<dbReference type="RefSeq" id="XP_024944237.1">
    <property type="nucleotide sequence ID" value="XM_025088469.1"/>
</dbReference>
<evidence type="ECO:0000313" key="9">
    <source>
        <dbReference type="RefSeq" id="XP_024944237.1"/>
    </source>
</evidence>
<keyword evidence="6 7" id="KW-0472">Membrane</keyword>
<proteinExistence type="inferred from homology"/>
<dbReference type="Proteomes" id="UP000694920">
    <property type="component" value="Unplaced"/>
</dbReference>
<feature type="transmembrane region" description="Helical" evidence="7">
    <location>
        <begin position="310"/>
        <end position="328"/>
    </location>
</feature>
<evidence type="ECO:0000313" key="10">
    <source>
        <dbReference type="RefSeq" id="XP_024944238.1"/>
    </source>
</evidence>
<keyword evidence="5 7" id="KW-1133">Transmembrane helix</keyword>
<dbReference type="GeneID" id="107271232"/>
<dbReference type="PROSITE" id="PS01022">
    <property type="entry name" value="PTR2_1"/>
    <property type="match status" value="1"/>
</dbReference>
<evidence type="ECO:0000256" key="4">
    <source>
        <dbReference type="ARBA" id="ARBA00022856"/>
    </source>
</evidence>
<comment type="similarity">
    <text evidence="2">Belongs to the major facilitator superfamily. Proton-dependent oligopeptide transporter (POT/PTR) (TC 2.A.17) family.</text>
</comment>
<dbReference type="Gene3D" id="1.20.1250.20">
    <property type="entry name" value="MFS general substrate transporter like domains"/>
    <property type="match status" value="2"/>
</dbReference>
<dbReference type="GO" id="GO:0016020">
    <property type="term" value="C:membrane"/>
    <property type="evidence" value="ECO:0007669"/>
    <property type="project" value="UniProtKB-SubCell"/>
</dbReference>
<protein>
    <submittedName>
        <fullName evidence="9 10">Peptide transporter family 2 isoform X1</fullName>
    </submittedName>
</protein>
<feature type="transmembrane region" description="Helical" evidence="7">
    <location>
        <begin position="591"/>
        <end position="608"/>
    </location>
</feature>
<organism evidence="8 11">
    <name type="scientific">Cephus cinctus</name>
    <name type="common">Wheat stem sawfly</name>
    <dbReference type="NCBI Taxonomy" id="211228"/>
    <lineage>
        <taxon>Eukaryota</taxon>
        <taxon>Metazoa</taxon>
        <taxon>Ecdysozoa</taxon>
        <taxon>Arthropoda</taxon>
        <taxon>Hexapoda</taxon>
        <taxon>Insecta</taxon>
        <taxon>Pterygota</taxon>
        <taxon>Neoptera</taxon>
        <taxon>Endopterygota</taxon>
        <taxon>Hymenoptera</taxon>
        <taxon>Cephoidea</taxon>
        <taxon>Cephidae</taxon>
        <taxon>Cephus</taxon>
    </lineage>
</organism>
<dbReference type="RefSeq" id="XP_024944238.1">
    <property type="nucleotide sequence ID" value="XM_025088470.1"/>
</dbReference>
<dbReference type="RefSeq" id="XP_024944239.1">
    <property type="nucleotide sequence ID" value="XM_025088471.1"/>
</dbReference>
<name>A0AAJ7W4I9_CEPCN</name>
<dbReference type="InterPro" id="IPR036259">
    <property type="entry name" value="MFS_trans_sf"/>
</dbReference>
<dbReference type="PANTHER" id="PTHR11654">
    <property type="entry name" value="OLIGOPEPTIDE TRANSPORTER-RELATED"/>
    <property type="match status" value="1"/>
</dbReference>
<keyword evidence="8" id="KW-1185">Reference proteome</keyword>
<dbReference type="Pfam" id="PF00854">
    <property type="entry name" value="PTR2"/>
    <property type="match status" value="2"/>
</dbReference>
<gene>
    <name evidence="9 10 11" type="primary">LOC107271232</name>
</gene>
<keyword evidence="3 7" id="KW-0812">Transmembrane</keyword>
<evidence type="ECO:0000256" key="1">
    <source>
        <dbReference type="ARBA" id="ARBA00004141"/>
    </source>
</evidence>
<feature type="transmembrane region" description="Helical" evidence="7">
    <location>
        <begin position="550"/>
        <end position="571"/>
    </location>
</feature>
<evidence type="ECO:0000256" key="5">
    <source>
        <dbReference type="ARBA" id="ARBA00022989"/>
    </source>
</evidence>
<evidence type="ECO:0000256" key="6">
    <source>
        <dbReference type="ARBA" id="ARBA00023136"/>
    </source>
</evidence>
<dbReference type="GO" id="GO:0022857">
    <property type="term" value="F:transmembrane transporter activity"/>
    <property type="evidence" value="ECO:0007669"/>
    <property type="project" value="InterPro"/>
</dbReference>
<feature type="transmembrane region" description="Helical" evidence="7">
    <location>
        <begin position="55"/>
        <end position="75"/>
    </location>
</feature>
<feature type="transmembrane region" description="Helical" evidence="7">
    <location>
        <begin position="95"/>
        <end position="114"/>
    </location>
</feature>
<feature type="transmembrane region" description="Helical" evidence="7">
    <location>
        <begin position="620"/>
        <end position="638"/>
    </location>
</feature>
<evidence type="ECO:0000313" key="8">
    <source>
        <dbReference type="Proteomes" id="UP000694920"/>
    </source>
</evidence>
<keyword evidence="4" id="KW-0571">Peptide transport</keyword>
<accession>A0AAJ7W4I9</accession>
<feature type="transmembrane region" description="Helical" evidence="7">
    <location>
        <begin position="24"/>
        <end position="43"/>
    </location>
</feature>
<dbReference type="AlphaFoldDB" id="A0AAJ7W4I9"/>
<feature type="transmembrane region" description="Helical" evidence="7">
    <location>
        <begin position="277"/>
        <end position="298"/>
    </location>
</feature>
<evidence type="ECO:0000256" key="3">
    <source>
        <dbReference type="ARBA" id="ARBA00022692"/>
    </source>
</evidence>
<evidence type="ECO:0000256" key="7">
    <source>
        <dbReference type="SAM" id="Phobius"/>
    </source>
</evidence>
<dbReference type="InterPro" id="IPR018456">
    <property type="entry name" value="PTR2_symporter_CS"/>
</dbReference>
<dbReference type="SUPFAM" id="SSF103473">
    <property type="entry name" value="MFS general substrate transporter"/>
    <property type="match status" value="1"/>
</dbReference>
<reference evidence="9 10" key="1">
    <citation type="submission" date="2025-04" db="UniProtKB">
        <authorList>
            <consortium name="RefSeq"/>
        </authorList>
    </citation>
    <scope>IDENTIFICATION</scope>
</reference>
<keyword evidence="4" id="KW-0813">Transport</keyword>
<evidence type="ECO:0000256" key="2">
    <source>
        <dbReference type="ARBA" id="ARBA00005982"/>
    </source>
</evidence>
<sequence>MLCYFVPVVGAILADSYLGRFRTILYFSIIYAIGNILMCFAATPPISIWPIQMTYIGLVLIAWGTGGIKPCVAAFGGDQFHLPQQQQKLQQFFSLFYFTINFGGFVGMILIPILREAFTCFGDDTCYALGFGFPAALMVTALFLFLLGKPLYRLKYPKENIMLKFISCIYVSHIRYNYSMQPHLKLYVLQSQYAVKKKMSVNGTPKVANHWLDYAEDKFPSKLIMDIKIVLAILFLYIPLPLFWSLFDQQGSRWTFQASRMNGTILGTQLLPDQMQVINPAIVLLLIPLFDKLIYPWFGNLQMLSSPLKRMIVGGVFAGLAFIMSGLLELKLEETYPVLPDKGQSTLNFINTLQCDVEFLAPFDSTITLNSGLRQVFNVSAKNLTKYELYLVAIPQCWELHLKNPTLSISINTSEYQVNTLIVGSIGKDLHLFKTDPDEFKKSLSGRPKLRVIFIRDSEILKNVTVTLESSSGLQDKYFVPDDNSLCESTYMELEPGLFHYVIRNRDDPDGTYKSSILLELGAVYLLMLREHNGLIVFHKIFTMTPANKIHILWLVPQYLLISIAEVMFAISGLEFSFTQAPNSMKTVTIAAWYVSVALGNLMVIIVTQARLFRSQAYEFFLFAALILINMVFFAVMVKRYSFVVLEADSSAVAESAIENQENYPLIKHSSLNGGVYALSGVSISPRMKSGHFSKRMPR</sequence>
<evidence type="ECO:0000313" key="11">
    <source>
        <dbReference type="RefSeq" id="XP_024944239.1"/>
    </source>
</evidence>
<dbReference type="GO" id="GO:0006857">
    <property type="term" value="P:oligopeptide transport"/>
    <property type="evidence" value="ECO:0007669"/>
    <property type="project" value="InterPro"/>
</dbReference>
<feature type="transmembrane region" description="Helical" evidence="7">
    <location>
        <begin position="126"/>
        <end position="148"/>
    </location>
</feature>
<keyword evidence="4" id="KW-0653">Protein transport</keyword>
<feature type="transmembrane region" description="Helical" evidence="7">
    <location>
        <begin position="229"/>
        <end position="247"/>
    </location>
</feature>
<dbReference type="InterPro" id="IPR000109">
    <property type="entry name" value="POT_fam"/>
</dbReference>